<dbReference type="EMBL" id="JASNWA010000010">
    <property type="protein sequence ID" value="KAK3168092.1"/>
    <property type="molecule type" value="Genomic_DNA"/>
</dbReference>
<dbReference type="AlphaFoldDB" id="A0AAD9Z0H1"/>
<organism evidence="2 3">
    <name type="scientific">Lepraria neglecta</name>
    <dbReference type="NCBI Taxonomy" id="209136"/>
    <lineage>
        <taxon>Eukaryota</taxon>
        <taxon>Fungi</taxon>
        <taxon>Dikarya</taxon>
        <taxon>Ascomycota</taxon>
        <taxon>Pezizomycotina</taxon>
        <taxon>Lecanoromycetes</taxon>
        <taxon>OSLEUM clade</taxon>
        <taxon>Lecanoromycetidae</taxon>
        <taxon>Lecanorales</taxon>
        <taxon>Lecanorineae</taxon>
        <taxon>Stereocaulaceae</taxon>
        <taxon>Lepraria</taxon>
    </lineage>
</organism>
<name>A0AAD9Z0H1_9LECA</name>
<feature type="compositionally biased region" description="Basic and acidic residues" evidence="1">
    <location>
        <begin position="24"/>
        <end position="33"/>
    </location>
</feature>
<feature type="region of interest" description="Disordered" evidence="1">
    <location>
        <begin position="1"/>
        <end position="63"/>
    </location>
</feature>
<keyword evidence="3" id="KW-1185">Reference proteome</keyword>
<feature type="compositionally biased region" description="Basic and acidic residues" evidence="1">
    <location>
        <begin position="50"/>
        <end position="63"/>
    </location>
</feature>
<gene>
    <name evidence="2" type="ORF">OEA41_004538</name>
</gene>
<evidence type="ECO:0000313" key="3">
    <source>
        <dbReference type="Proteomes" id="UP001276659"/>
    </source>
</evidence>
<evidence type="ECO:0000256" key="1">
    <source>
        <dbReference type="SAM" id="MobiDB-lite"/>
    </source>
</evidence>
<feature type="compositionally biased region" description="Basic and acidic residues" evidence="1">
    <location>
        <begin position="1"/>
        <end position="12"/>
    </location>
</feature>
<protein>
    <submittedName>
        <fullName evidence="2">Uncharacterized protein</fullName>
    </submittedName>
</protein>
<comment type="caution">
    <text evidence="2">The sequence shown here is derived from an EMBL/GenBank/DDBJ whole genome shotgun (WGS) entry which is preliminary data.</text>
</comment>
<dbReference type="Proteomes" id="UP001276659">
    <property type="component" value="Unassembled WGS sequence"/>
</dbReference>
<evidence type="ECO:0000313" key="2">
    <source>
        <dbReference type="EMBL" id="KAK3168092.1"/>
    </source>
</evidence>
<proteinExistence type="predicted"/>
<sequence length="63" mass="7403">MPSEYTKDETSRRAGQVKPQLNEWVKKKEKHEQVAVGEKTSRSKKNMKAFVDDKGRRIEGRRD</sequence>
<reference evidence="2" key="1">
    <citation type="submission" date="2022-11" db="EMBL/GenBank/DDBJ databases">
        <title>Chromosomal genome sequence assembly and mating type (MAT) locus characterization of the leprose asexual lichenized fungus Lepraria neglecta (Nyl.) Erichsen.</title>
        <authorList>
            <person name="Allen J.L."/>
            <person name="Pfeffer B."/>
        </authorList>
    </citation>
    <scope>NUCLEOTIDE SEQUENCE</scope>
    <source>
        <strain evidence="2">Allen 5258</strain>
    </source>
</reference>
<accession>A0AAD9Z0H1</accession>